<evidence type="ECO:0000256" key="13">
    <source>
        <dbReference type="ARBA" id="ARBA00023098"/>
    </source>
</evidence>
<evidence type="ECO:0000256" key="18">
    <source>
        <dbReference type="ARBA" id="ARBA00032892"/>
    </source>
</evidence>
<evidence type="ECO:0000256" key="9">
    <source>
        <dbReference type="ARBA" id="ARBA00022516"/>
    </source>
</evidence>
<evidence type="ECO:0000256" key="1">
    <source>
        <dbReference type="ARBA" id="ARBA00001007"/>
    </source>
</evidence>
<gene>
    <name evidence="19" type="primary">cdh</name>
    <name evidence="19" type="ORF">ETEE_1605</name>
</gene>
<dbReference type="GO" id="GO:0008715">
    <property type="term" value="F:CDP-diacylglycerol diphosphatase activity"/>
    <property type="evidence" value="ECO:0007669"/>
    <property type="project" value="UniProtKB-EC"/>
</dbReference>
<keyword evidence="8" id="KW-1003">Cell membrane</keyword>
<keyword evidence="13" id="KW-0443">Lipid metabolism</keyword>
<evidence type="ECO:0000256" key="4">
    <source>
        <dbReference type="ARBA" id="ARBA00005189"/>
    </source>
</evidence>
<dbReference type="KEGG" id="ete:ETEE_1605"/>
<evidence type="ECO:0000256" key="5">
    <source>
        <dbReference type="ARBA" id="ARBA00006435"/>
    </source>
</evidence>
<keyword evidence="16" id="KW-1208">Phospholipid metabolism</keyword>
<dbReference type="RefSeq" id="WP_034164003.1">
    <property type="nucleotide sequence ID" value="NZ_CP006664.1"/>
</dbReference>
<dbReference type="GO" id="GO:0008654">
    <property type="term" value="P:phospholipid biosynthetic process"/>
    <property type="evidence" value="ECO:0007669"/>
    <property type="project" value="UniProtKB-KW"/>
</dbReference>
<reference evidence="19 20" key="1">
    <citation type="journal article" date="2012" name="PLoS ONE">
        <title>Edwardsiella comparative phylogenomics reveal the new intra/inter-species taxonomic relationships, virulence evolution and niche adaptation mechanisms.</title>
        <authorList>
            <person name="Yang M."/>
            <person name="Lv Y."/>
            <person name="Xiao J."/>
            <person name="Wu H."/>
            <person name="Zheng H."/>
            <person name="Liu Q."/>
            <person name="Zhang Y."/>
            <person name="Wang Q."/>
        </authorList>
    </citation>
    <scope>NUCLEOTIDE SEQUENCE [LARGE SCALE GENOMIC DNA]</scope>
    <source>
        <strain evidence="20">080813</strain>
    </source>
</reference>
<evidence type="ECO:0000256" key="3">
    <source>
        <dbReference type="ARBA" id="ARBA00004927"/>
    </source>
</evidence>
<dbReference type="Proteomes" id="UP000028681">
    <property type="component" value="Chromosome"/>
</dbReference>
<dbReference type="EMBL" id="CP006664">
    <property type="protein sequence ID" value="AIJ08054.1"/>
    <property type="molecule type" value="Genomic_DNA"/>
</dbReference>
<evidence type="ECO:0000256" key="2">
    <source>
        <dbReference type="ARBA" id="ARBA00004162"/>
    </source>
</evidence>
<dbReference type="EC" id="3.6.1.26" evidence="6"/>
<keyword evidence="14" id="KW-0472">Membrane</keyword>
<sequence>MQIRHRYTYGLAATLLLLGAAVALLLYHPQSDALWRIVSQQCLPHQQTTGDPAPCAYLDRRQGYALFKDRRGALQYLLLPTVRSSGIDDPQLLNPATPNYMALAWYSRPLLSQRYGQPIADSRLSLTINSRAGRTQDQLHIHISCTRQAVVSQLWKIYPTLGTQWQAVSNGINGHPYWARRLSNETLARESPFILLSRLSGARDNMAAYGLALLPAPDGQLILLATRRSLWRGSLASIEEIQDHRCPQLYPSAPHTDYPAKR</sequence>
<evidence type="ECO:0000256" key="16">
    <source>
        <dbReference type="ARBA" id="ARBA00023264"/>
    </source>
</evidence>
<keyword evidence="11 19" id="KW-0378">Hydrolase</keyword>
<dbReference type="GO" id="GO:0046342">
    <property type="term" value="P:CDP-diacylglycerol catabolic process"/>
    <property type="evidence" value="ECO:0007669"/>
    <property type="project" value="UniProtKB-UniPathway"/>
</dbReference>
<dbReference type="GO" id="GO:0005886">
    <property type="term" value="C:plasma membrane"/>
    <property type="evidence" value="ECO:0007669"/>
    <property type="project" value="UniProtKB-SubCell"/>
</dbReference>
<keyword evidence="12" id="KW-1133">Transmembrane helix</keyword>
<dbReference type="Pfam" id="PF02611">
    <property type="entry name" value="CDH"/>
    <property type="match status" value="1"/>
</dbReference>
<dbReference type="SUPFAM" id="SSF54197">
    <property type="entry name" value="HIT-like"/>
    <property type="match status" value="1"/>
</dbReference>
<evidence type="ECO:0000256" key="7">
    <source>
        <dbReference type="ARBA" id="ARBA00019608"/>
    </source>
</evidence>
<keyword evidence="10" id="KW-0812">Transmembrane</keyword>
<dbReference type="InterPro" id="IPR003763">
    <property type="entry name" value="CDP-diacylglyc_Pase"/>
</dbReference>
<keyword evidence="9" id="KW-0444">Lipid biosynthesis</keyword>
<accession>A0A076LR33</accession>
<keyword evidence="15" id="KW-0594">Phospholipid biosynthesis</keyword>
<evidence type="ECO:0000256" key="17">
    <source>
        <dbReference type="ARBA" id="ARBA00032888"/>
    </source>
</evidence>
<dbReference type="InterPro" id="IPR036265">
    <property type="entry name" value="HIT-like_sf"/>
</dbReference>
<evidence type="ECO:0000256" key="8">
    <source>
        <dbReference type="ARBA" id="ARBA00022475"/>
    </source>
</evidence>
<comment type="similarity">
    <text evidence="5">Belongs to the Cdh family.</text>
</comment>
<evidence type="ECO:0000256" key="12">
    <source>
        <dbReference type="ARBA" id="ARBA00022989"/>
    </source>
</evidence>
<evidence type="ECO:0000313" key="20">
    <source>
        <dbReference type="Proteomes" id="UP000028681"/>
    </source>
</evidence>
<dbReference type="Gene3D" id="3.30.428.30">
    <property type="entry name" value="HIT family - CDH-like"/>
    <property type="match status" value="1"/>
</dbReference>
<comment type="subcellular location">
    <subcellularLocation>
        <location evidence="2">Cell membrane</location>
        <topology evidence="2">Single-pass membrane protein</topology>
    </subcellularLocation>
</comment>
<dbReference type="AlphaFoldDB" id="A0A076LR33"/>
<evidence type="ECO:0000256" key="15">
    <source>
        <dbReference type="ARBA" id="ARBA00023209"/>
    </source>
</evidence>
<comment type="catalytic activity">
    <reaction evidence="1">
        <text>a CDP-1,2-diacyl-sn-glycerol + H2O = a 1,2-diacyl-sn-glycero-3-phosphate + CMP + 2 H(+)</text>
        <dbReference type="Rhea" id="RHEA:15221"/>
        <dbReference type="ChEBI" id="CHEBI:15377"/>
        <dbReference type="ChEBI" id="CHEBI:15378"/>
        <dbReference type="ChEBI" id="CHEBI:58332"/>
        <dbReference type="ChEBI" id="CHEBI:58608"/>
        <dbReference type="ChEBI" id="CHEBI:60377"/>
        <dbReference type="EC" id="3.6.1.26"/>
    </reaction>
</comment>
<comment type="pathway">
    <text evidence="3">Phospholipid metabolism; CDP-diacylglycerol degradation; phosphatidate from CDP-diacylglycerol: step 1/1.</text>
</comment>
<dbReference type="NCBIfam" id="NF003986">
    <property type="entry name" value="PRK05471.1-5"/>
    <property type="match status" value="1"/>
</dbReference>
<dbReference type="UniPathway" id="UPA00609">
    <property type="reaction ID" value="UER00664"/>
</dbReference>
<evidence type="ECO:0000256" key="14">
    <source>
        <dbReference type="ARBA" id="ARBA00023136"/>
    </source>
</evidence>
<evidence type="ECO:0000313" key="19">
    <source>
        <dbReference type="EMBL" id="AIJ08054.1"/>
    </source>
</evidence>
<evidence type="ECO:0000256" key="10">
    <source>
        <dbReference type="ARBA" id="ARBA00022692"/>
    </source>
</evidence>
<evidence type="ECO:0000256" key="6">
    <source>
        <dbReference type="ARBA" id="ARBA00012375"/>
    </source>
</evidence>
<dbReference type="HOGENOM" id="CLU_077117_0_0_6"/>
<organism evidence="19 20">
    <name type="scientific">Edwardsiella anguillarum ET080813</name>
    <dbReference type="NCBI Taxonomy" id="667120"/>
    <lineage>
        <taxon>Bacteria</taxon>
        <taxon>Pseudomonadati</taxon>
        <taxon>Pseudomonadota</taxon>
        <taxon>Gammaproteobacteria</taxon>
        <taxon>Enterobacterales</taxon>
        <taxon>Hafniaceae</taxon>
        <taxon>Edwardsiella</taxon>
    </lineage>
</organism>
<comment type="pathway">
    <text evidence="4">Lipid metabolism.</text>
</comment>
<evidence type="ECO:0000256" key="11">
    <source>
        <dbReference type="ARBA" id="ARBA00022801"/>
    </source>
</evidence>
<protein>
    <recommendedName>
        <fullName evidence="7">CDP-diacylglycerol pyrophosphatase</fullName>
        <ecNumber evidence="6">3.6.1.26</ecNumber>
    </recommendedName>
    <alternativeName>
        <fullName evidence="17">CDP-diacylglycerol phosphatidylhydrolase</fullName>
    </alternativeName>
    <alternativeName>
        <fullName evidence="18">CDP-diglyceride hydrolase</fullName>
    </alternativeName>
</protein>
<dbReference type="PIRSF" id="PIRSF001273">
    <property type="entry name" value="CDH"/>
    <property type="match status" value="1"/>
</dbReference>
<name>A0A076LR33_9GAMM</name>
<dbReference type="GeneID" id="33939224"/>
<proteinExistence type="inferred from homology"/>